<name>A0A1V5ZHL4_9BACT</name>
<reference evidence="1" key="1">
    <citation type="submission" date="2017-02" db="EMBL/GenBank/DDBJ databases">
        <title>Delving into the versatile metabolic prowess of the omnipresent phylum Bacteroidetes.</title>
        <authorList>
            <person name="Nobu M.K."/>
            <person name="Mei R."/>
            <person name="Narihiro T."/>
            <person name="Kuroda K."/>
            <person name="Liu W.-T."/>
        </authorList>
    </citation>
    <scope>NUCLEOTIDE SEQUENCE</scope>
    <source>
        <strain evidence="1">ADurb.Bin160</strain>
    </source>
</reference>
<gene>
    <name evidence="1" type="ORF">BWY04_01550</name>
</gene>
<dbReference type="AlphaFoldDB" id="A0A1V5ZHL4"/>
<proteinExistence type="predicted"/>
<organism evidence="1">
    <name type="scientific">candidate division CPR1 bacterium ADurb.Bin160</name>
    <dbReference type="NCBI Taxonomy" id="1852826"/>
    <lineage>
        <taxon>Bacteria</taxon>
        <taxon>candidate division CPR1</taxon>
    </lineage>
</organism>
<evidence type="ECO:0000313" key="1">
    <source>
        <dbReference type="EMBL" id="OQB39638.1"/>
    </source>
</evidence>
<protein>
    <submittedName>
        <fullName evidence="1">Uncharacterized protein</fullName>
    </submittedName>
</protein>
<sequence>MTEAEFIKEIQDEITGSGSLPAVLNQNEIKRVIRQAEMYFSDRYQYSVQKQHYILKKSVFKIKQFRKSRTIRMPDNVVSVVAVKEINGIGRLGTIDPDFAENRLLASEIFISSFLGDDLVMRTAQGQFFDLSKSFFIDKIRYDFNKNSKQLKIEGRDPRYDVMIDTWTKIPLDKLYDDYYFLRYCTAKCKISYGRILGAYQYQLPGEVQINAEMFKSEGEEEVQWILEQIQEEDVMDWMIIYN</sequence>
<dbReference type="EMBL" id="MWDB01000083">
    <property type="protein sequence ID" value="OQB39638.1"/>
    <property type="molecule type" value="Genomic_DNA"/>
</dbReference>
<accession>A0A1V5ZHL4</accession>
<dbReference type="Proteomes" id="UP000485621">
    <property type="component" value="Unassembled WGS sequence"/>
</dbReference>
<comment type="caution">
    <text evidence="1">The sequence shown here is derived from an EMBL/GenBank/DDBJ whole genome shotgun (WGS) entry which is preliminary data.</text>
</comment>